<organism evidence="3 4">
    <name type="scientific">Clostridium ganghwense</name>
    <dbReference type="NCBI Taxonomy" id="312089"/>
    <lineage>
        <taxon>Bacteria</taxon>
        <taxon>Bacillati</taxon>
        <taxon>Bacillota</taxon>
        <taxon>Clostridia</taxon>
        <taxon>Eubacteriales</taxon>
        <taxon>Clostridiaceae</taxon>
        <taxon>Clostridium</taxon>
    </lineage>
</organism>
<feature type="domain" description="SbsA Ig-like" evidence="2">
    <location>
        <begin position="353"/>
        <end position="437"/>
    </location>
</feature>
<evidence type="ECO:0000259" key="2">
    <source>
        <dbReference type="Pfam" id="PF13205"/>
    </source>
</evidence>
<dbReference type="Pfam" id="PF13205">
    <property type="entry name" value="Big_5"/>
    <property type="match status" value="1"/>
</dbReference>
<proteinExistence type="predicted"/>
<keyword evidence="1" id="KW-0732">Signal</keyword>
<accession>A0ABT4CPL6</accession>
<gene>
    <name evidence="3" type="ORF">OXH55_10070</name>
</gene>
<sequence length="1000" mass="107415">MENNSIFFGNISAINAAQVKVTFSNTLTGDTKDEATDLDNYTLNNSKGNEIEDAFKAVDVEEGSKEAILTVDFSKIGDGDDDYQNQADFELVLNKDITGEETKKEFKVSDFDIPEVESAEVAGIRTIKVKLSEPVVSKARAGADLYKDLENAFEVNDGDYSIEKVEAINNGKELNIVLYSDLKDGEKLTVEVKSEAEDYAGYSLKKSSHDVTVDINKDDVAVVGYEKAKDSEITLVFNKDVKFHDYEDETKLVKTSVKDQYAGYKDLADDNDVFGKFYHTTSKNEVEAVEIDGNKVTLHFASDDLLPETAYIFVDSDALEDLWNKTNNDLNQKVTITKDSTKPEIKELKQDDDSNRKVVITFTEELDKESAEKESNYTVTDKDGKTVRVSDAKLTDEEEVTLTLSKDLDDSEKYKVAIEDVEDKAGNKISDVTKEFTAKETEAVTSVTARYYDQGKSSQKVVIDFDTKMLADGSRYAINNLDNYDLKVVKGGQTYTLNLADYDDASIKSVEDAHKAEIKLPGNDEDLDDRFDFTGATVTVTINKVDDINENRSEIISNVTVNPKATNIGLDSDNDAPIAVDTETVKVIFDDELSFEKDDVQIGYMDAGTFTQVTPSSTRVDKENGKTTVTYTLKEADQLQYDGTYAGDKQFVVKTIASPESENSYGDTLAASQTWNLKDEIVPVLAKLAETSGGDATATVKFDVALDDRDDYEDAVKVVNYNSADKTASVELTFQEELTNANINKYVFKTDDDDVDVTAAALKDGDAKTVVLTLDASGDGYTAAADFVGLGISTGSNELFDTAAEANKAVVDAEIEIVDTDAIDAIAAKEAAKTALNAKITAAQQAHDVATEGAVVGNTIVGSKATLQTAITAAQAVYNNAAATTAQLTQATTDLNTAVTTFEASKVVALTGLTAPTGLKMDAANGGAGAVTAGAITGVTAGAGETLEVTSGDTNVLTINAATGLDVTGKAAGTATVTVKVLNTAGEVIKVGTVDVTVGA</sequence>
<dbReference type="RefSeq" id="WP_268049817.1">
    <property type="nucleotide sequence ID" value="NZ_JAPQES010000003.1"/>
</dbReference>
<dbReference type="Gene3D" id="2.60.40.1220">
    <property type="match status" value="2"/>
</dbReference>
<dbReference type="EMBL" id="JAPQES010000003">
    <property type="protein sequence ID" value="MCY6370977.1"/>
    <property type="molecule type" value="Genomic_DNA"/>
</dbReference>
<dbReference type="Gene3D" id="1.20.1270.90">
    <property type="entry name" value="AF1782-like"/>
    <property type="match status" value="1"/>
</dbReference>
<name>A0ABT4CPL6_9CLOT</name>
<comment type="caution">
    <text evidence="3">The sequence shown here is derived from an EMBL/GenBank/DDBJ whole genome shotgun (WGS) entry which is preliminary data.</text>
</comment>
<evidence type="ECO:0000256" key="1">
    <source>
        <dbReference type="ARBA" id="ARBA00022729"/>
    </source>
</evidence>
<dbReference type="InterPro" id="IPR032812">
    <property type="entry name" value="SbsA_Ig"/>
</dbReference>
<reference evidence="3" key="1">
    <citation type="submission" date="2022-12" db="EMBL/GenBank/DDBJ databases">
        <authorList>
            <person name="Wang J."/>
        </authorList>
    </citation>
    <scope>NUCLEOTIDE SEQUENCE</scope>
    <source>
        <strain evidence="3">HY-42-06</strain>
    </source>
</reference>
<evidence type="ECO:0000313" key="3">
    <source>
        <dbReference type="EMBL" id="MCY6370977.1"/>
    </source>
</evidence>
<protein>
    <submittedName>
        <fullName evidence="3">Ig-like domain-containing protein</fullName>
    </submittedName>
</protein>
<dbReference type="Proteomes" id="UP001079657">
    <property type="component" value="Unassembled WGS sequence"/>
</dbReference>
<dbReference type="InterPro" id="IPR014755">
    <property type="entry name" value="Cu-Rt/internalin_Ig-like"/>
</dbReference>
<keyword evidence="4" id="KW-1185">Reference proteome</keyword>
<evidence type="ECO:0000313" key="4">
    <source>
        <dbReference type="Proteomes" id="UP001079657"/>
    </source>
</evidence>